<feature type="coiled-coil region" evidence="1">
    <location>
        <begin position="408"/>
        <end position="442"/>
    </location>
</feature>
<keyword evidence="4" id="KW-1185">Reference proteome</keyword>
<feature type="region of interest" description="Disordered" evidence="2">
    <location>
        <begin position="22"/>
        <end position="49"/>
    </location>
</feature>
<dbReference type="Proteomes" id="UP000646776">
    <property type="component" value="Unassembled WGS sequence"/>
</dbReference>
<keyword evidence="1" id="KW-0175">Coiled coil</keyword>
<proteinExistence type="predicted"/>
<name>A0A918HCT8_9ACTN</name>
<sequence>MVNEERPGPGIGLDASMSRAEMVEAWRERRRARRPGPEADEPQAAGPDGFALRRWRKAGVFGADAMRSVERLLTALLDARFAGSAPDWARQVLDQCLGGDPIAQLPSAVRAVLEHREPDDVVTAMTVVHEAGLPWLTPEGQIRLEHLMNPEPTEVPRELRPTLSEDVSGAFAVQYALRHDTLARLSSAVRDQLLPWAPVGVVDDLIDAGVITSEDEPWDVRSDARDQDYLRARLAPEQVDQATAEAIGWEEYLRRRRFLDGEDLDSVNAERTYLEGEYGDDTEEDLYDLLQRAAEGDTSAVKGLEYALPRSLVLRLRHVRDGALTGNWPENILADRGLWRLMSVLWEPKAAVSPRRSAFHALAALRHAYDSLCASDLKRARAQVELLVEHEQGEPRHNAEAWNMSAYLALLDENLDGALVAIDRIEENHPRAEHNRDLLERRRTRARNDRPHPSNPYLELGLPHQSPVWKQRYRDLRREFVDDREEAARLNRAMRRIHQAEQHEDWSDLFVLPLDAEVFRLPDDPPVTLVPPVEPLPRRTVPRNPADVDAVRRRALADLLPTILNAPRRPDHQHRITSE</sequence>
<evidence type="ECO:0000313" key="3">
    <source>
        <dbReference type="EMBL" id="GGT52553.1"/>
    </source>
</evidence>
<protein>
    <submittedName>
        <fullName evidence="3">Uncharacterized protein</fullName>
    </submittedName>
</protein>
<evidence type="ECO:0000256" key="2">
    <source>
        <dbReference type="SAM" id="MobiDB-lite"/>
    </source>
</evidence>
<organism evidence="3 4">
    <name type="scientific">Streptomyces phaeofaciens</name>
    <dbReference type="NCBI Taxonomy" id="68254"/>
    <lineage>
        <taxon>Bacteria</taxon>
        <taxon>Bacillati</taxon>
        <taxon>Actinomycetota</taxon>
        <taxon>Actinomycetes</taxon>
        <taxon>Kitasatosporales</taxon>
        <taxon>Streptomycetaceae</taxon>
        <taxon>Streptomyces</taxon>
    </lineage>
</organism>
<dbReference type="AlphaFoldDB" id="A0A918HCT8"/>
<dbReference type="EMBL" id="BMSA01000008">
    <property type="protein sequence ID" value="GGT52553.1"/>
    <property type="molecule type" value="Genomic_DNA"/>
</dbReference>
<gene>
    <name evidence="3" type="ORF">GCM10010226_31900</name>
</gene>
<reference evidence="3" key="2">
    <citation type="submission" date="2020-09" db="EMBL/GenBank/DDBJ databases">
        <authorList>
            <person name="Sun Q."/>
            <person name="Ohkuma M."/>
        </authorList>
    </citation>
    <scope>NUCLEOTIDE SEQUENCE</scope>
    <source>
        <strain evidence="3">JCM 4125</strain>
    </source>
</reference>
<evidence type="ECO:0000313" key="4">
    <source>
        <dbReference type="Proteomes" id="UP000646776"/>
    </source>
</evidence>
<evidence type="ECO:0000256" key="1">
    <source>
        <dbReference type="SAM" id="Coils"/>
    </source>
</evidence>
<accession>A0A918HCT8</accession>
<comment type="caution">
    <text evidence="3">The sequence shown here is derived from an EMBL/GenBank/DDBJ whole genome shotgun (WGS) entry which is preliminary data.</text>
</comment>
<reference evidence="3" key="1">
    <citation type="journal article" date="2014" name="Int. J. Syst. Evol. Microbiol.">
        <title>Complete genome sequence of Corynebacterium casei LMG S-19264T (=DSM 44701T), isolated from a smear-ripened cheese.</title>
        <authorList>
            <consortium name="US DOE Joint Genome Institute (JGI-PGF)"/>
            <person name="Walter F."/>
            <person name="Albersmeier A."/>
            <person name="Kalinowski J."/>
            <person name="Ruckert C."/>
        </authorList>
    </citation>
    <scope>NUCLEOTIDE SEQUENCE</scope>
    <source>
        <strain evidence="3">JCM 4125</strain>
    </source>
</reference>